<dbReference type="RefSeq" id="WP_020433406.1">
    <property type="nucleotide sequence ID" value="NZ_AGBD01001693.1"/>
</dbReference>
<dbReference type="AlphaFoldDB" id="A0A0E3WJ42"/>
<reference evidence="4" key="1">
    <citation type="submission" date="2015-03" db="EMBL/GenBank/DDBJ databases">
        <authorList>
            <person name="Wibberg D."/>
        </authorList>
    </citation>
    <scope>NUCLEOTIDE SEQUENCE [LARGE SCALE GENOMIC DNA]</scope>
</reference>
<evidence type="ECO:0000313" key="4">
    <source>
        <dbReference type="Proteomes" id="UP000033163"/>
    </source>
</evidence>
<dbReference type="SUPFAM" id="SSF56801">
    <property type="entry name" value="Acetyl-CoA synthetase-like"/>
    <property type="match status" value="1"/>
</dbReference>
<dbReference type="EMBL" id="LN831776">
    <property type="protein sequence ID" value="CQR58133.1"/>
    <property type="molecule type" value="Genomic_DNA"/>
</dbReference>
<dbReference type="InterPro" id="IPR045851">
    <property type="entry name" value="AMP-bd_C_sf"/>
</dbReference>
<evidence type="ECO:0000256" key="1">
    <source>
        <dbReference type="ARBA" id="ARBA00006432"/>
    </source>
</evidence>
<gene>
    <name evidence="3" type="ORF">PRIO_5746</name>
</gene>
<dbReference type="InterPro" id="IPR009081">
    <property type="entry name" value="PP-bd_ACP"/>
</dbReference>
<dbReference type="PANTHER" id="PTHR22754">
    <property type="entry name" value="DISCO-INTERACTING PROTEIN 2 DIP2 -RELATED"/>
    <property type="match status" value="1"/>
</dbReference>
<dbReference type="PANTHER" id="PTHR22754:SF32">
    <property type="entry name" value="DISCO-INTERACTING PROTEIN 2"/>
    <property type="match status" value="1"/>
</dbReference>
<proteinExistence type="inferred from homology"/>
<dbReference type="KEGG" id="pri:PRIO_5746"/>
<feature type="domain" description="Carrier" evidence="2">
    <location>
        <begin position="581"/>
        <end position="656"/>
    </location>
</feature>
<dbReference type="PATRIC" id="fig|1073571.4.peg.6169"/>
<dbReference type="Gene3D" id="3.30.300.30">
    <property type="match status" value="1"/>
</dbReference>
<dbReference type="InterPro" id="IPR036736">
    <property type="entry name" value="ACP-like_sf"/>
</dbReference>
<dbReference type="Pfam" id="PF00501">
    <property type="entry name" value="AMP-binding"/>
    <property type="match status" value="1"/>
</dbReference>
<evidence type="ECO:0000259" key="2">
    <source>
        <dbReference type="PROSITE" id="PS50075"/>
    </source>
</evidence>
<protein>
    <recommendedName>
        <fullName evidence="2">Carrier domain-containing protein</fullName>
    </recommendedName>
</protein>
<dbReference type="Proteomes" id="UP000033163">
    <property type="component" value="Chromosome I"/>
</dbReference>
<dbReference type="SUPFAM" id="SSF47336">
    <property type="entry name" value="ACP-like"/>
    <property type="match status" value="1"/>
</dbReference>
<dbReference type="Gene3D" id="1.10.1200.10">
    <property type="entry name" value="ACP-like"/>
    <property type="match status" value="1"/>
</dbReference>
<dbReference type="Pfam" id="PF00550">
    <property type="entry name" value="PP-binding"/>
    <property type="match status" value="1"/>
</dbReference>
<dbReference type="Gene3D" id="3.40.50.12780">
    <property type="entry name" value="N-terminal domain of ligase-like"/>
    <property type="match status" value="1"/>
</dbReference>
<dbReference type="PROSITE" id="PS50075">
    <property type="entry name" value="CARRIER"/>
    <property type="match status" value="1"/>
</dbReference>
<dbReference type="HOGENOM" id="CLU_000022_23_7_9"/>
<evidence type="ECO:0000313" key="3">
    <source>
        <dbReference type="EMBL" id="CQR58133.1"/>
    </source>
</evidence>
<accession>A0A0E3WJ42</accession>
<name>A0A0E3WJ42_9BACL</name>
<sequence length="872" mass="98822">MYKSLVEMLIARSKDAHKGITFINGDNEHNYYSYKEMYTRATGALRFLRSKGIQSGDEVIFQIENNETFILAFWACILGGMIPVPVNVGNNDEHKHKLIKIWNVLHRPFLITDSRSLLKPDLTAHQTDFYRFASSITNRTIHTETLEYSGTEDVVLCSPESHDIAFIQFSSGTTGDPKGVTLTHDNLLTNLYDLKKSRNYSANDSFLSWMPLTHDMGMIVFHLLPLTCGGSQSLLPTWVFIRRPTLWIKKASDLKSTVIASPNFGMKYFLTFFYRSQCSYEWDLSNVRVLLDAAEPIDAKLCNEFLEVMDKFSLPRTSLLPGYGLAEATAAVTLYKPGHEFTSYNIVRSSINTGSRVQIVEENYKDKEYIVSLVDLGNPIENCFVRVCDEEDRVLDECVVGHVQIKGNNVTNGYYNNEEATRKVFTKDGWLRTGDLGFMKDGSLIVTGREKDIIFINGQNFYPQDIERVAEEFTGTRIGVTAACGVYNEQLATEEVILFVNYKDKPETFVPLAIELRKQLNLKVGIHVRHIIPVKKILKTTSGKVQRYKMKNLFLEGQFTGLLAEMEEVTNTITSRIDADQPKDTVEAALLSIWANVLGNDRLGVKDNFFEIGGTSTLLAQMFEQVDREYPGKITLTDLFGHPSISKLAGLIRQDGSDINASAHIRALELPEEFFKNGSHAEEEDGLSRTLSFSVDHKFTGQLKRIAAAEHLKHESILLSMFVYLLYELSPSARIEVQTMMDGSGWVVPFTADFAQIDRLEDLFTLANETVKPGTREIYHVQDVSKFFIHKKNSVVPFICKEHLNLSAGNLLDVYDLVLKFKEDHNGIHFVCEFNSNEIRSEPVLNFIQRYAQALYGVVNRFVKDHKPLGVM</sequence>
<dbReference type="InterPro" id="IPR000873">
    <property type="entry name" value="AMP-dep_synth/lig_dom"/>
</dbReference>
<dbReference type="PROSITE" id="PS00455">
    <property type="entry name" value="AMP_BINDING"/>
    <property type="match status" value="1"/>
</dbReference>
<dbReference type="InterPro" id="IPR020845">
    <property type="entry name" value="AMP-binding_CS"/>
</dbReference>
<comment type="similarity">
    <text evidence="1">Belongs to the ATP-dependent AMP-binding enzyme family.</text>
</comment>
<dbReference type="InterPro" id="IPR042099">
    <property type="entry name" value="ANL_N_sf"/>
</dbReference>
<organism evidence="3 4">
    <name type="scientific">Paenibacillus riograndensis SBR5</name>
    <dbReference type="NCBI Taxonomy" id="1073571"/>
    <lineage>
        <taxon>Bacteria</taxon>
        <taxon>Bacillati</taxon>
        <taxon>Bacillota</taxon>
        <taxon>Bacilli</taxon>
        <taxon>Bacillales</taxon>
        <taxon>Paenibacillaceae</taxon>
        <taxon>Paenibacillus</taxon>
        <taxon>Paenibacillus sonchi group</taxon>
    </lineage>
</organism>